<dbReference type="InterPro" id="IPR037257">
    <property type="entry name" value="T2SS_E_N_sf"/>
</dbReference>
<reference evidence="5 6" key="1">
    <citation type="submission" date="2016-10" db="EMBL/GenBank/DDBJ databases">
        <authorList>
            <person name="de Groot N.N."/>
        </authorList>
    </citation>
    <scope>NUCLEOTIDE SEQUENCE [LARGE SCALE GENOMIC DNA]</scope>
    <source>
        <strain evidence="5 6">DSM 1736</strain>
    </source>
</reference>
<dbReference type="Gene3D" id="3.30.300.160">
    <property type="entry name" value="Type II secretion system, protein E, N-terminal domain"/>
    <property type="match status" value="1"/>
</dbReference>
<evidence type="ECO:0000313" key="6">
    <source>
        <dbReference type="Proteomes" id="UP000214880"/>
    </source>
</evidence>
<dbReference type="STRING" id="146817.SAMN04488502_101319"/>
<dbReference type="Pfam" id="PF00437">
    <property type="entry name" value="T2SSE"/>
    <property type="match status" value="1"/>
</dbReference>
<dbReference type="AlphaFoldDB" id="A0A1G9LEE6"/>
<dbReference type="FunFam" id="3.30.450.90:FF:000001">
    <property type="entry name" value="Type II secretion system ATPase GspE"/>
    <property type="match status" value="1"/>
</dbReference>
<evidence type="ECO:0000313" key="5">
    <source>
        <dbReference type="EMBL" id="SDL60137.1"/>
    </source>
</evidence>
<evidence type="ECO:0000256" key="2">
    <source>
        <dbReference type="ARBA" id="ARBA00022741"/>
    </source>
</evidence>
<gene>
    <name evidence="5" type="ORF">SAMN04488502_101319</name>
</gene>
<dbReference type="GO" id="GO:0005886">
    <property type="term" value="C:plasma membrane"/>
    <property type="evidence" value="ECO:0007669"/>
    <property type="project" value="TreeGrafter"/>
</dbReference>
<dbReference type="EMBL" id="FNHB01000001">
    <property type="protein sequence ID" value="SDL60137.1"/>
    <property type="molecule type" value="Genomic_DNA"/>
</dbReference>
<dbReference type="Pfam" id="PF05157">
    <property type="entry name" value="MshEN"/>
    <property type="match status" value="1"/>
</dbReference>
<sequence length="594" mass="64011">MQPANRHLACLATVAFLFFRGGEFLLKTRKRLGDLLVEGGLLTAKQLETALAVQRKLNEPLGKVLIKLDYATEQDIVEALAFQLGVSHVRLADLAVCREIAAIIPQALAERYQVIAVGKTGKKLILAMTDPTNFYALDDVRMISGCDIEPVIALEREIVAAVNEIYGVQEPVEKAAGKINGRGGSDMTELEAVSDAPVVHVINALISQAVKERASDIHIEPQYQVLRIRYRIDGVLRETALLPAHTQPPIVSRLKLISDMDIAEKRLPQDGRIKFQEAGREIDLRVSTLPTIFGEKVVLRILDKTAVILDIDKLGFSAANIDAFSNLFSQSHGLILITGPTGSGKTTTLYSTLTVLNTTDKNIITVEDPVEYRLAGINQVQVNAKAGLTFASGLRSILRQDPDIIMVGEIRDNQTAAIAVRAALTGHLVLSTLHTNDAAGAISRLVDMGIEPYLAASSVLGVVAQRLVRVICPDCKQRYTPLPGSPEQLFMAEASPGPAALFRGAGCAACGGSGYRGRMAIHEVMPVTPAVRSLINQHASGDELAAAACAGGMASIKQDAISKVSAGLTTLEEVMRVAYSTIWQRPFNVDQPLR</sequence>
<keyword evidence="2" id="KW-0547">Nucleotide-binding</keyword>
<comment type="similarity">
    <text evidence="1">Belongs to the GSP E family.</text>
</comment>
<keyword evidence="3" id="KW-0067">ATP-binding</keyword>
<dbReference type="Proteomes" id="UP000214880">
    <property type="component" value="Unassembled WGS sequence"/>
</dbReference>
<dbReference type="SUPFAM" id="SSF160246">
    <property type="entry name" value="EspE N-terminal domain-like"/>
    <property type="match status" value="1"/>
</dbReference>
<dbReference type="InterPro" id="IPR007831">
    <property type="entry name" value="T2SS_GspE_N"/>
</dbReference>
<organism evidence="5 6">
    <name type="scientific">Dendrosporobacter quercicolus</name>
    <dbReference type="NCBI Taxonomy" id="146817"/>
    <lineage>
        <taxon>Bacteria</taxon>
        <taxon>Bacillati</taxon>
        <taxon>Bacillota</taxon>
        <taxon>Negativicutes</taxon>
        <taxon>Selenomonadales</taxon>
        <taxon>Sporomusaceae</taxon>
        <taxon>Dendrosporobacter</taxon>
    </lineage>
</organism>
<keyword evidence="6" id="KW-1185">Reference proteome</keyword>
<accession>A0A1G9LEE6</accession>
<proteinExistence type="inferred from homology"/>
<dbReference type="FunFam" id="3.40.50.300:FF:000398">
    <property type="entry name" value="Type IV pilus assembly ATPase PilB"/>
    <property type="match status" value="1"/>
</dbReference>
<name>A0A1G9LEE6_9FIRM</name>
<dbReference type="InterPro" id="IPR027417">
    <property type="entry name" value="P-loop_NTPase"/>
</dbReference>
<dbReference type="PROSITE" id="PS00662">
    <property type="entry name" value="T2SP_E"/>
    <property type="match status" value="1"/>
</dbReference>
<evidence type="ECO:0000256" key="3">
    <source>
        <dbReference type="ARBA" id="ARBA00022840"/>
    </source>
</evidence>
<dbReference type="Gene3D" id="3.30.450.90">
    <property type="match status" value="1"/>
</dbReference>
<dbReference type="Gene3D" id="3.40.50.300">
    <property type="entry name" value="P-loop containing nucleotide triphosphate hydrolases"/>
    <property type="match status" value="1"/>
</dbReference>
<evidence type="ECO:0000256" key="1">
    <source>
        <dbReference type="ARBA" id="ARBA00006611"/>
    </source>
</evidence>
<dbReference type="GO" id="GO:0005524">
    <property type="term" value="F:ATP binding"/>
    <property type="evidence" value="ECO:0007669"/>
    <property type="project" value="UniProtKB-KW"/>
</dbReference>
<feature type="domain" description="Bacterial type II secretion system protein E" evidence="4">
    <location>
        <begin position="398"/>
        <end position="412"/>
    </location>
</feature>
<dbReference type="PANTHER" id="PTHR30258:SF2">
    <property type="entry name" value="COMG OPERON PROTEIN 1"/>
    <property type="match status" value="1"/>
</dbReference>
<protein>
    <submittedName>
        <fullName evidence="5">Type IV pilus assembly protein PilB</fullName>
    </submittedName>
</protein>
<dbReference type="SUPFAM" id="SSF52540">
    <property type="entry name" value="P-loop containing nucleoside triphosphate hydrolases"/>
    <property type="match status" value="1"/>
</dbReference>
<dbReference type="CDD" id="cd01129">
    <property type="entry name" value="PulE-GspE-like"/>
    <property type="match status" value="1"/>
</dbReference>
<dbReference type="PANTHER" id="PTHR30258">
    <property type="entry name" value="TYPE II SECRETION SYSTEM PROTEIN GSPE-RELATED"/>
    <property type="match status" value="1"/>
</dbReference>
<evidence type="ECO:0000259" key="4">
    <source>
        <dbReference type="PROSITE" id="PS00662"/>
    </source>
</evidence>
<dbReference type="GO" id="GO:0016887">
    <property type="term" value="F:ATP hydrolysis activity"/>
    <property type="evidence" value="ECO:0007669"/>
    <property type="project" value="TreeGrafter"/>
</dbReference>
<dbReference type="InterPro" id="IPR001482">
    <property type="entry name" value="T2SS/T4SS_dom"/>
</dbReference>